<evidence type="ECO:0000256" key="3">
    <source>
        <dbReference type="ARBA" id="ARBA00022771"/>
    </source>
</evidence>
<name>A0AAD8YHL9_9STRA</name>
<protein>
    <recommendedName>
        <fullName evidence="8">RING-type domain-containing protein</fullName>
    </recommendedName>
</protein>
<evidence type="ECO:0000256" key="7">
    <source>
        <dbReference type="SAM" id="MobiDB-lite"/>
    </source>
</evidence>
<comment type="pathway">
    <text evidence="1">Protein modification; protein ubiquitination.</text>
</comment>
<evidence type="ECO:0000256" key="6">
    <source>
        <dbReference type="PROSITE-ProRule" id="PRU00175"/>
    </source>
</evidence>
<evidence type="ECO:0000259" key="8">
    <source>
        <dbReference type="PROSITE" id="PS50089"/>
    </source>
</evidence>
<dbReference type="Proteomes" id="UP001224775">
    <property type="component" value="Unassembled WGS sequence"/>
</dbReference>
<dbReference type="InterPro" id="IPR013083">
    <property type="entry name" value="Znf_RING/FYVE/PHD"/>
</dbReference>
<dbReference type="PROSITE" id="PS50089">
    <property type="entry name" value="ZF_RING_2"/>
    <property type="match status" value="1"/>
</dbReference>
<evidence type="ECO:0000256" key="5">
    <source>
        <dbReference type="ARBA" id="ARBA00022833"/>
    </source>
</evidence>
<feature type="domain" description="RING-type" evidence="8">
    <location>
        <begin position="38"/>
        <end position="94"/>
    </location>
</feature>
<evidence type="ECO:0000256" key="2">
    <source>
        <dbReference type="ARBA" id="ARBA00022723"/>
    </source>
</evidence>
<keyword evidence="4" id="KW-0833">Ubl conjugation pathway</keyword>
<organism evidence="9 10">
    <name type="scientific">Skeletonema marinoi</name>
    <dbReference type="NCBI Taxonomy" id="267567"/>
    <lineage>
        <taxon>Eukaryota</taxon>
        <taxon>Sar</taxon>
        <taxon>Stramenopiles</taxon>
        <taxon>Ochrophyta</taxon>
        <taxon>Bacillariophyta</taxon>
        <taxon>Coscinodiscophyceae</taxon>
        <taxon>Thalassiosirophycidae</taxon>
        <taxon>Thalassiosirales</taxon>
        <taxon>Skeletonemataceae</taxon>
        <taxon>Skeletonema</taxon>
        <taxon>Skeletonema marinoi-dohrnii complex</taxon>
    </lineage>
</organism>
<keyword evidence="10" id="KW-1185">Reference proteome</keyword>
<dbReference type="Gene3D" id="3.30.40.10">
    <property type="entry name" value="Zinc/RING finger domain, C3HC4 (zinc finger)"/>
    <property type="match status" value="1"/>
</dbReference>
<evidence type="ECO:0000313" key="10">
    <source>
        <dbReference type="Proteomes" id="UP001224775"/>
    </source>
</evidence>
<dbReference type="InterPro" id="IPR024766">
    <property type="entry name" value="Znf_RING_H2"/>
</dbReference>
<feature type="compositionally biased region" description="Basic and acidic residues" evidence="7">
    <location>
        <begin position="149"/>
        <end position="163"/>
    </location>
</feature>
<gene>
    <name evidence="9" type="ORF">QTG54_003075</name>
</gene>
<evidence type="ECO:0000256" key="4">
    <source>
        <dbReference type="ARBA" id="ARBA00022786"/>
    </source>
</evidence>
<dbReference type="PANTHER" id="PTHR45969">
    <property type="entry name" value="RING ZINC FINGER PROTEIN-RELATED"/>
    <property type="match status" value="1"/>
</dbReference>
<dbReference type="SUPFAM" id="SSF57850">
    <property type="entry name" value="RING/U-box"/>
    <property type="match status" value="1"/>
</dbReference>
<comment type="caution">
    <text evidence="9">The sequence shown here is derived from an EMBL/GenBank/DDBJ whole genome shotgun (WGS) entry which is preliminary data.</text>
</comment>
<keyword evidence="3 6" id="KW-0863">Zinc-finger</keyword>
<dbReference type="SMART" id="SM00184">
    <property type="entry name" value="RING"/>
    <property type="match status" value="1"/>
</dbReference>
<evidence type="ECO:0000313" key="9">
    <source>
        <dbReference type="EMBL" id="KAK1746468.1"/>
    </source>
</evidence>
<dbReference type="Pfam" id="PF12678">
    <property type="entry name" value="zf-rbx1"/>
    <property type="match status" value="1"/>
</dbReference>
<dbReference type="AlphaFoldDB" id="A0AAD8YHL9"/>
<proteinExistence type="predicted"/>
<dbReference type="InterPro" id="IPR001841">
    <property type="entry name" value="Znf_RING"/>
</dbReference>
<accession>A0AAD8YHL9</accession>
<dbReference type="EMBL" id="JATAAI010000004">
    <property type="protein sequence ID" value="KAK1746468.1"/>
    <property type="molecule type" value="Genomic_DNA"/>
</dbReference>
<keyword evidence="5" id="KW-0862">Zinc</keyword>
<evidence type="ECO:0000256" key="1">
    <source>
        <dbReference type="ARBA" id="ARBA00004906"/>
    </source>
</evidence>
<reference evidence="9" key="1">
    <citation type="submission" date="2023-06" db="EMBL/GenBank/DDBJ databases">
        <title>Survivors Of The Sea: Transcriptome response of Skeletonema marinoi to long-term dormancy.</title>
        <authorList>
            <person name="Pinder M.I.M."/>
            <person name="Kourtchenko O."/>
            <person name="Robertson E.K."/>
            <person name="Larsson T."/>
            <person name="Maumus F."/>
            <person name="Osuna-Cruz C.M."/>
            <person name="Vancaester E."/>
            <person name="Stenow R."/>
            <person name="Vandepoele K."/>
            <person name="Ploug H."/>
            <person name="Bruchert V."/>
            <person name="Godhe A."/>
            <person name="Topel M."/>
        </authorList>
    </citation>
    <scope>NUCLEOTIDE SEQUENCE</scope>
    <source>
        <strain evidence="9">R05AC</strain>
    </source>
</reference>
<sequence length="187" mass="21748">MEGQQEIPALQLTSRIASIFHDASNEDIEKASAEEEVCSVCLDGFDRHDVESDNNSNGSTVKKTRCGHLFHVNCLCEVVKRARLAGASKCPMCREPLDENGQLMLLSEEYLISVDREHIDSQEYNSDEEYDRWLDELHDEYANMMEQQRLQDEHDEELTRQEYEDVMEQQRLQDEHDEELSGKSMKM</sequence>
<dbReference type="GO" id="GO:0008270">
    <property type="term" value="F:zinc ion binding"/>
    <property type="evidence" value="ECO:0007669"/>
    <property type="project" value="UniProtKB-KW"/>
</dbReference>
<feature type="region of interest" description="Disordered" evidence="7">
    <location>
        <begin position="146"/>
        <end position="187"/>
    </location>
</feature>
<keyword evidence="2" id="KW-0479">Metal-binding</keyword>